<dbReference type="Proteomes" id="UP001218218">
    <property type="component" value="Unassembled WGS sequence"/>
</dbReference>
<organism evidence="3 4">
    <name type="scientific">Mycena albidolilacea</name>
    <dbReference type="NCBI Taxonomy" id="1033008"/>
    <lineage>
        <taxon>Eukaryota</taxon>
        <taxon>Fungi</taxon>
        <taxon>Dikarya</taxon>
        <taxon>Basidiomycota</taxon>
        <taxon>Agaricomycotina</taxon>
        <taxon>Agaricomycetes</taxon>
        <taxon>Agaricomycetidae</taxon>
        <taxon>Agaricales</taxon>
        <taxon>Marasmiineae</taxon>
        <taxon>Mycenaceae</taxon>
        <taxon>Mycena</taxon>
    </lineage>
</organism>
<accession>A0AAD6Z3F7</accession>
<reference evidence="3" key="1">
    <citation type="submission" date="2023-03" db="EMBL/GenBank/DDBJ databases">
        <title>Massive genome expansion in bonnet fungi (Mycena s.s.) driven by repeated elements and novel gene families across ecological guilds.</title>
        <authorList>
            <consortium name="Lawrence Berkeley National Laboratory"/>
            <person name="Harder C.B."/>
            <person name="Miyauchi S."/>
            <person name="Viragh M."/>
            <person name="Kuo A."/>
            <person name="Thoen E."/>
            <person name="Andreopoulos B."/>
            <person name="Lu D."/>
            <person name="Skrede I."/>
            <person name="Drula E."/>
            <person name="Henrissat B."/>
            <person name="Morin E."/>
            <person name="Kohler A."/>
            <person name="Barry K."/>
            <person name="LaButti K."/>
            <person name="Morin E."/>
            <person name="Salamov A."/>
            <person name="Lipzen A."/>
            <person name="Mereny Z."/>
            <person name="Hegedus B."/>
            <person name="Baldrian P."/>
            <person name="Stursova M."/>
            <person name="Weitz H."/>
            <person name="Taylor A."/>
            <person name="Grigoriev I.V."/>
            <person name="Nagy L.G."/>
            <person name="Martin F."/>
            <person name="Kauserud H."/>
        </authorList>
    </citation>
    <scope>NUCLEOTIDE SEQUENCE</scope>
    <source>
        <strain evidence="3">CBHHK002</strain>
    </source>
</reference>
<protein>
    <submittedName>
        <fullName evidence="3">Uncharacterized protein</fullName>
    </submittedName>
</protein>
<feature type="non-terminal residue" evidence="3">
    <location>
        <position position="321"/>
    </location>
</feature>
<dbReference type="EMBL" id="JARIHO010000097">
    <property type="protein sequence ID" value="KAJ7305470.1"/>
    <property type="molecule type" value="Genomic_DNA"/>
</dbReference>
<dbReference type="PANTHER" id="PTHR46579">
    <property type="entry name" value="F5/8 TYPE C DOMAIN-CONTAINING PROTEIN-RELATED"/>
    <property type="match status" value="1"/>
</dbReference>
<evidence type="ECO:0000313" key="3">
    <source>
        <dbReference type="EMBL" id="KAJ7305478.1"/>
    </source>
</evidence>
<evidence type="ECO:0000313" key="4">
    <source>
        <dbReference type="Proteomes" id="UP001218218"/>
    </source>
</evidence>
<keyword evidence="4" id="KW-1185">Reference proteome</keyword>
<dbReference type="AlphaFoldDB" id="A0AAD6Z3F7"/>
<name>A0AAD6Z3F7_9AGAR</name>
<evidence type="ECO:0000256" key="1">
    <source>
        <dbReference type="SAM" id="MobiDB-lite"/>
    </source>
</evidence>
<evidence type="ECO:0000313" key="2">
    <source>
        <dbReference type="EMBL" id="KAJ7305470.1"/>
    </source>
</evidence>
<sequence>YPRRDGEEHRRRCFEYRELSTDEAREDFFAEHGVRWTEFARLGYFDIVRYSVVDPMHNLLLGIAKTQWYGQWIKTNTLRADTKLKERELHLIHNFLETFEAPLWAGRLPLRVGEPAGGSLTADEYKFAVTGPWAMIVTPQIPMVWDTFIKEAERSHQAASTKYKAAKKDWQNNPHAAERPTAPSPRMIRGEELNFLLFAQALKILVGSAIRIDKVPVAADLLTKYLLEFAQLYGADEMKPNHHWAVHIPDQILDFGPVYTFWAFLTERLNKILKNLNSNNWTGGRLEVSMMREFHRKVAFDAVVSRDHIFVPVVLQRPCTG</sequence>
<dbReference type="PANTHER" id="PTHR46579:SF1">
    <property type="entry name" value="F5_8 TYPE C DOMAIN-CONTAINING PROTEIN"/>
    <property type="match status" value="1"/>
</dbReference>
<comment type="caution">
    <text evidence="3">The sequence shown here is derived from an EMBL/GenBank/DDBJ whole genome shotgun (WGS) entry which is preliminary data.</text>
</comment>
<dbReference type="EMBL" id="JARIHO010000097">
    <property type="protein sequence ID" value="KAJ7305478.1"/>
    <property type="molecule type" value="Genomic_DNA"/>
</dbReference>
<gene>
    <name evidence="3" type="ORF">DFH08DRAFT_721207</name>
    <name evidence="2" type="ORF">DFH08DRAFT_721256</name>
</gene>
<proteinExistence type="predicted"/>
<feature type="region of interest" description="Disordered" evidence="1">
    <location>
        <begin position="161"/>
        <end position="184"/>
    </location>
</feature>